<dbReference type="InterPro" id="IPR035965">
    <property type="entry name" value="PAS-like_dom_sf"/>
</dbReference>
<dbReference type="SUPFAM" id="SSF52172">
    <property type="entry name" value="CheY-like"/>
    <property type="match status" value="2"/>
</dbReference>
<feature type="domain" description="Histidine kinase" evidence="9">
    <location>
        <begin position="462"/>
        <end position="685"/>
    </location>
</feature>
<evidence type="ECO:0000259" key="9">
    <source>
        <dbReference type="PROSITE" id="PS50109"/>
    </source>
</evidence>
<dbReference type="InterPro" id="IPR001789">
    <property type="entry name" value="Sig_transdc_resp-reg_receiver"/>
</dbReference>
<evidence type="ECO:0000256" key="3">
    <source>
        <dbReference type="ARBA" id="ARBA00012438"/>
    </source>
</evidence>
<keyword evidence="5" id="KW-0418">Kinase</keyword>
<feature type="domain" description="PAS" evidence="11">
    <location>
        <begin position="11"/>
        <end position="90"/>
    </location>
</feature>
<dbReference type="Pfam" id="PF00512">
    <property type="entry name" value="HisKA"/>
    <property type="match status" value="1"/>
</dbReference>
<dbReference type="Gene3D" id="1.10.287.130">
    <property type="match status" value="1"/>
</dbReference>
<dbReference type="InterPro" id="IPR004358">
    <property type="entry name" value="Sig_transdc_His_kin-like_C"/>
</dbReference>
<dbReference type="AlphaFoldDB" id="A0A1G6M0R9"/>
<evidence type="ECO:0000256" key="7">
    <source>
        <dbReference type="ARBA" id="ARBA00074306"/>
    </source>
</evidence>
<dbReference type="SMART" id="SM00387">
    <property type="entry name" value="HATPase_c"/>
    <property type="match status" value="1"/>
</dbReference>
<dbReference type="InterPro" id="IPR000014">
    <property type="entry name" value="PAS"/>
</dbReference>
<dbReference type="PROSITE" id="PS50112">
    <property type="entry name" value="PAS"/>
    <property type="match status" value="1"/>
</dbReference>
<dbReference type="CDD" id="cd00130">
    <property type="entry name" value="PAS"/>
    <property type="match status" value="1"/>
</dbReference>
<evidence type="ECO:0000313" key="12">
    <source>
        <dbReference type="EMBL" id="SDC48947.1"/>
    </source>
</evidence>
<keyword evidence="13" id="KW-1185">Reference proteome</keyword>
<dbReference type="RefSeq" id="WP_093730434.1">
    <property type="nucleotide sequence ID" value="NZ_FMYW01000008.1"/>
</dbReference>
<dbReference type="FunFam" id="3.30.565.10:FF:000010">
    <property type="entry name" value="Sensor histidine kinase RcsC"/>
    <property type="match status" value="1"/>
</dbReference>
<dbReference type="SMART" id="SM00388">
    <property type="entry name" value="HisKA"/>
    <property type="match status" value="1"/>
</dbReference>
<dbReference type="PRINTS" id="PR00344">
    <property type="entry name" value="BCTRLSENSOR"/>
</dbReference>
<keyword evidence="6" id="KW-0902">Two-component regulatory system</keyword>
<dbReference type="GO" id="GO:0000155">
    <property type="term" value="F:phosphorelay sensor kinase activity"/>
    <property type="evidence" value="ECO:0007669"/>
    <property type="project" value="InterPro"/>
</dbReference>
<dbReference type="InterPro" id="IPR003594">
    <property type="entry name" value="HATPase_dom"/>
</dbReference>
<protein>
    <recommendedName>
        <fullName evidence="7">Circadian input-output histidine kinase CikA</fullName>
        <ecNumber evidence="3">2.7.13.3</ecNumber>
    </recommendedName>
</protein>
<dbReference type="EMBL" id="FMYW01000008">
    <property type="protein sequence ID" value="SDC48947.1"/>
    <property type="molecule type" value="Genomic_DNA"/>
</dbReference>
<proteinExistence type="inferred from homology"/>
<dbReference type="OrthoDB" id="9803190at2"/>
<dbReference type="InterPro" id="IPR013655">
    <property type="entry name" value="PAS_fold_3"/>
</dbReference>
<evidence type="ECO:0000256" key="5">
    <source>
        <dbReference type="ARBA" id="ARBA00022777"/>
    </source>
</evidence>
<dbReference type="NCBIfam" id="TIGR00229">
    <property type="entry name" value="sensory_box"/>
    <property type="match status" value="1"/>
</dbReference>
<organism evidence="12 13">
    <name type="scientific">Succiniclasticum ruminis</name>
    <dbReference type="NCBI Taxonomy" id="40841"/>
    <lineage>
        <taxon>Bacteria</taxon>
        <taxon>Bacillati</taxon>
        <taxon>Bacillota</taxon>
        <taxon>Negativicutes</taxon>
        <taxon>Acidaminococcales</taxon>
        <taxon>Acidaminococcaceae</taxon>
        <taxon>Succiniclasticum</taxon>
    </lineage>
</organism>
<evidence type="ECO:0000256" key="8">
    <source>
        <dbReference type="PROSITE-ProRule" id="PRU00169"/>
    </source>
</evidence>
<reference evidence="13" key="1">
    <citation type="submission" date="2016-10" db="EMBL/GenBank/DDBJ databases">
        <authorList>
            <person name="Varghese N."/>
            <person name="Submissions S."/>
        </authorList>
    </citation>
    <scope>NUCLEOTIDE SEQUENCE [LARGE SCALE GENOMIC DNA]</scope>
    <source>
        <strain evidence="13">DSM 11005</strain>
    </source>
</reference>
<feature type="modified residue" description="4-aspartylphosphate" evidence="8">
    <location>
        <position position="758"/>
    </location>
</feature>
<dbReference type="SUPFAM" id="SSF55874">
    <property type="entry name" value="ATPase domain of HSP90 chaperone/DNA topoisomerase II/histidine kinase"/>
    <property type="match status" value="1"/>
</dbReference>
<feature type="domain" description="Response regulatory" evidence="10">
    <location>
        <begin position="842"/>
        <end position="963"/>
    </location>
</feature>
<dbReference type="Gene3D" id="3.30.565.10">
    <property type="entry name" value="Histidine kinase-like ATPase, C-terminal domain"/>
    <property type="match status" value="1"/>
</dbReference>
<dbReference type="Gene3D" id="3.30.450.20">
    <property type="entry name" value="PAS domain"/>
    <property type="match status" value="1"/>
</dbReference>
<dbReference type="PROSITE" id="PS50110">
    <property type="entry name" value="RESPONSE_REGULATORY"/>
    <property type="match status" value="2"/>
</dbReference>
<dbReference type="InterPro" id="IPR005467">
    <property type="entry name" value="His_kinase_dom"/>
</dbReference>
<dbReference type="InterPro" id="IPR003661">
    <property type="entry name" value="HisK_dim/P_dom"/>
</dbReference>
<dbReference type="CDD" id="cd16922">
    <property type="entry name" value="HATPase_EvgS-ArcB-TorS-like"/>
    <property type="match status" value="1"/>
</dbReference>
<evidence type="ECO:0000313" key="13">
    <source>
        <dbReference type="Proteomes" id="UP000198943"/>
    </source>
</evidence>
<dbReference type="EC" id="2.7.13.3" evidence="3"/>
<keyword evidence="4 8" id="KW-0597">Phosphoprotein</keyword>
<accession>A0A1G6M0R9</accession>
<name>A0A1G6M0R9_9FIRM</name>
<evidence type="ECO:0000256" key="1">
    <source>
        <dbReference type="ARBA" id="ARBA00000085"/>
    </source>
</evidence>
<evidence type="ECO:0000259" key="10">
    <source>
        <dbReference type="PROSITE" id="PS50110"/>
    </source>
</evidence>
<dbReference type="Proteomes" id="UP000198943">
    <property type="component" value="Unassembled WGS sequence"/>
</dbReference>
<dbReference type="Pfam" id="PF02518">
    <property type="entry name" value="HATPase_c"/>
    <property type="match status" value="1"/>
</dbReference>
<dbReference type="Pfam" id="PF08447">
    <property type="entry name" value="PAS_3"/>
    <property type="match status" value="1"/>
</dbReference>
<comment type="catalytic activity">
    <reaction evidence="1">
        <text>ATP + protein L-histidine = ADP + protein N-phospho-L-histidine.</text>
        <dbReference type="EC" id="2.7.13.3"/>
    </reaction>
</comment>
<evidence type="ECO:0000259" key="11">
    <source>
        <dbReference type="PROSITE" id="PS50112"/>
    </source>
</evidence>
<dbReference type="PROSITE" id="PS50109">
    <property type="entry name" value="HIS_KIN"/>
    <property type="match status" value="1"/>
</dbReference>
<dbReference type="InterPro" id="IPR011006">
    <property type="entry name" value="CheY-like_superfamily"/>
</dbReference>
<comment type="similarity">
    <text evidence="2">In the N-terminal section; belongs to the phytochrome family.</text>
</comment>
<evidence type="ECO:0000256" key="4">
    <source>
        <dbReference type="ARBA" id="ARBA00022553"/>
    </source>
</evidence>
<evidence type="ECO:0000256" key="6">
    <source>
        <dbReference type="ARBA" id="ARBA00023012"/>
    </source>
</evidence>
<dbReference type="PANTHER" id="PTHR45339:SF1">
    <property type="entry name" value="HYBRID SIGNAL TRANSDUCTION HISTIDINE KINASE J"/>
    <property type="match status" value="1"/>
</dbReference>
<dbReference type="SUPFAM" id="SSF47384">
    <property type="entry name" value="Homodimeric domain of signal transducing histidine kinase"/>
    <property type="match status" value="1"/>
</dbReference>
<dbReference type="PANTHER" id="PTHR45339">
    <property type="entry name" value="HYBRID SIGNAL TRANSDUCTION HISTIDINE KINASE J"/>
    <property type="match status" value="1"/>
</dbReference>
<dbReference type="InterPro" id="IPR036097">
    <property type="entry name" value="HisK_dim/P_sf"/>
</dbReference>
<gene>
    <name evidence="12" type="ORF">SAMN04487864_108115</name>
</gene>
<dbReference type="CDD" id="cd17546">
    <property type="entry name" value="REC_hyHK_CKI1_RcsC-like"/>
    <property type="match status" value="2"/>
</dbReference>
<dbReference type="SMART" id="SM00448">
    <property type="entry name" value="REC"/>
    <property type="match status" value="2"/>
</dbReference>
<dbReference type="Gene3D" id="3.40.50.2300">
    <property type="match status" value="2"/>
</dbReference>
<dbReference type="CDD" id="cd00082">
    <property type="entry name" value="HisKA"/>
    <property type="match status" value="1"/>
</dbReference>
<feature type="domain" description="Response regulatory" evidence="10">
    <location>
        <begin position="704"/>
        <end position="824"/>
    </location>
</feature>
<sequence length="964" mass="110315">MGMFGKRFQLNEETIHIVEEIGRHMPGGFFIYKKEMPEELLYANRAVLNIFGCKNLEEFKELTGYTFKGMLHPDDYGTVSETIQRQVQENEEFMDYVEYRIIRRDGAVRWVDDYGHYTDTEAYGGIYYVFISDITEKHERMESDKIIQQALIDALSESYRALWLLTDPESDDYERYIRNEEGILVPDKPELNGKDLADYAEIREYYIRNTVVPEDQERLRAELSRDRILSRLKERPHFSISYQRLMKDGSHRYYRIEVARANMPDGRIGVVLGFRDVDEDVRDWQALQQQLQAQQLLRERQDKLITALSSDYWSVYYIELDKDEGVCYQDHADIKDGLKVGERFPYLATVTEYANKYVTESYREEFLRFTCPDAIREALKEERVIAFRYMVSRNGKETYEMTKIAGVRHPEDRDDHIVHAVGLCFTDVDAETRKNMETAQTLNDALATAEQANRAKTAFLSSMSHEIRTPMNAIIGLDNIALNNPDLSPKTRESLEKISASAHHLLSIINDILDMSRIESGRMMIRQEEFYFTQTLEQVNTMISGQCRDKGLNYECRIIGKVNDYYIGDDMKLRQVLINILGNAVKFTPAGGKVRFIVQNVARFEGNSTLRFIISDTGIGMSKEYLPKIFDAFSQEDSSSTNKYGSTGLGMSITKSLVKLMNGNIEVESEKGRGTTFTVTVTLADSSRKAEEKETEHLQPQDMRVLVIDDDPVACEHAKVVMGQVGINCETALSGREGVEMVRVRRARREPYNLILVDWKMPEMDGVETTRQIRSIIGEDATIIILTSYNWYDIADEAAHAGVDTFVPKPLFAATVLDEFRNALQKKRAVMQNQKADLRGRRVLLAEDVAVNAEIMVMVLQMREIEADVAENGKIAVDKFAGHEPGYYDAILMDMRMPEMDGLEATHVIRGMDREDAKTIPIIALTANAFDEDVQRSLQAGLNAHLSKPVEADALFSTLESLIQ</sequence>
<feature type="modified residue" description="4-aspartylphosphate" evidence="8">
    <location>
        <position position="894"/>
    </location>
</feature>
<keyword evidence="5" id="KW-0808">Transferase</keyword>
<dbReference type="Pfam" id="PF00072">
    <property type="entry name" value="Response_reg"/>
    <property type="match status" value="2"/>
</dbReference>
<dbReference type="InterPro" id="IPR036890">
    <property type="entry name" value="HATPase_C_sf"/>
</dbReference>
<dbReference type="SUPFAM" id="SSF55785">
    <property type="entry name" value="PYP-like sensor domain (PAS domain)"/>
    <property type="match status" value="1"/>
</dbReference>
<evidence type="ECO:0000256" key="2">
    <source>
        <dbReference type="ARBA" id="ARBA00006402"/>
    </source>
</evidence>